<feature type="coiled-coil region" evidence="1">
    <location>
        <begin position="242"/>
        <end position="283"/>
    </location>
</feature>
<accession>A0A0N0P893</accession>
<reference evidence="2 3" key="1">
    <citation type="journal article" date="2015" name="PLoS Pathog.">
        <title>Leptomonas seymouri: Adaptations to the Dixenous Life Cycle Analyzed by Genome Sequencing, Transcriptome Profiling and Co-infection with Leishmania donovani.</title>
        <authorList>
            <person name="Kraeva N."/>
            <person name="Butenko A."/>
            <person name="Hlavacova J."/>
            <person name="Kostygov A."/>
            <person name="Myskova J."/>
            <person name="Grybchuk D."/>
            <person name="Lestinova T."/>
            <person name="Votypka J."/>
            <person name="Volf P."/>
            <person name="Opperdoes F."/>
            <person name="Flegontov P."/>
            <person name="Lukes J."/>
            <person name="Yurchenko V."/>
        </authorList>
    </citation>
    <scope>NUCLEOTIDE SEQUENCE [LARGE SCALE GENOMIC DNA]</scope>
    <source>
        <strain evidence="2 3">ATCC 30220</strain>
    </source>
</reference>
<gene>
    <name evidence="2" type="ORF">ABL78_1182</name>
</gene>
<sequence>MKSARTPVKAHTRHHGASLLSRVVRHVGATVSKLNPLRQGHCDTATSNFDGTCASSETGNQDSEETTAVPVCPSAQCADDLQPGDILRDLPCFTAASEVAYFSTHRSLCAEVFGFVPGEVFEVMRESGAAALGRVVVVLGTRGGKLYVLGYGESSARALYIPTAPGDGGSAQQGAEVAASPLAAAPASPFTPSNEVRAAMLSYYDAHLLYHPQRSLTPSEEEIKKKLRGIPFNAKGGEGQSIELQKEQQEELAARVADLRADLETLTARAQEEAQRIYTAEQRAFLQRAPDLYVAAMPAITPAYAASDSCLASSSSSSAASVYAAVARGDAETHAVVLLAPRVMATTGTAGWAGEGDITIHASQAGLDYGEGSLSASVVI</sequence>
<dbReference type="VEuPathDB" id="TriTrypDB:Lsey_0018_0190"/>
<evidence type="ECO:0000313" key="2">
    <source>
        <dbReference type="EMBL" id="KPI89689.1"/>
    </source>
</evidence>
<evidence type="ECO:0000256" key="1">
    <source>
        <dbReference type="SAM" id="Coils"/>
    </source>
</evidence>
<evidence type="ECO:0000313" key="3">
    <source>
        <dbReference type="Proteomes" id="UP000038009"/>
    </source>
</evidence>
<keyword evidence="1" id="KW-0175">Coiled coil</keyword>
<protein>
    <submittedName>
        <fullName evidence="2">Uncharacterized protein</fullName>
    </submittedName>
</protein>
<dbReference type="OMA" id="VEHYQLR"/>
<dbReference type="EMBL" id="LJSK01000018">
    <property type="protein sequence ID" value="KPI89689.1"/>
    <property type="molecule type" value="Genomic_DNA"/>
</dbReference>
<dbReference type="Proteomes" id="UP000038009">
    <property type="component" value="Unassembled WGS sequence"/>
</dbReference>
<comment type="caution">
    <text evidence="2">The sequence shown here is derived from an EMBL/GenBank/DDBJ whole genome shotgun (WGS) entry which is preliminary data.</text>
</comment>
<proteinExistence type="predicted"/>
<dbReference type="OrthoDB" id="267637at2759"/>
<keyword evidence="3" id="KW-1185">Reference proteome</keyword>
<name>A0A0N0P893_LEPSE</name>
<organism evidence="2 3">
    <name type="scientific">Leptomonas seymouri</name>
    <dbReference type="NCBI Taxonomy" id="5684"/>
    <lineage>
        <taxon>Eukaryota</taxon>
        <taxon>Discoba</taxon>
        <taxon>Euglenozoa</taxon>
        <taxon>Kinetoplastea</taxon>
        <taxon>Metakinetoplastina</taxon>
        <taxon>Trypanosomatida</taxon>
        <taxon>Trypanosomatidae</taxon>
        <taxon>Leishmaniinae</taxon>
        <taxon>Leptomonas</taxon>
    </lineage>
</organism>
<dbReference type="AlphaFoldDB" id="A0A0N0P893"/>